<dbReference type="Gene3D" id="2.40.70.10">
    <property type="entry name" value="Acid Proteases"/>
    <property type="match status" value="1"/>
</dbReference>
<dbReference type="PANTHER" id="PTHR35046">
    <property type="entry name" value="ZINC KNUCKLE (CCHC-TYPE) FAMILY PROTEIN"/>
    <property type="match status" value="1"/>
</dbReference>
<dbReference type="InterPro" id="IPR021109">
    <property type="entry name" value="Peptidase_aspartic_dom_sf"/>
</dbReference>
<dbReference type="EnsemblPlants" id="evm.model.08.69">
    <property type="protein sequence ID" value="cds.evm.model.08.69"/>
    <property type="gene ID" value="evm.TU.08.69"/>
</dbReference>
<name>A0A803QC23_CANSA</name>
<reference evidence="1" key="1">
    <citation type="submission" date="2018-11" db="EMBL/GenBank/DDBJ databases">
        <authorList>
            <person name="Grassa J C."/>
        </authorList>
    </citation>
    <scope>NUCLEOTIDE SEQUENCE [LARGE SCALE GENOMIC DNA]</scope>
</reference>
<accession>A0A803QC23</accession>
<proteinExistence type="predicted"/>
<reference evidence="1" key="2">
    <citation type="submission" date="2021-03" db="UniProtKB">
        <authorList>
            <consortium name="EnsemblPlants"/>
        </authorList>
    </citation>
    <scope>IDENTIFICATION</scope>
</reference>
<evidence type="ECO:0000313" key="2">
    <source>
        <dbReference type="Proteomes" id="UP000596661"/>
    </source>
</evidence>
<evidence type="ECO:0000313" key="1">
    <source>
        <dbReference type="EnsemblPlants" id="cds.evm.model.08.69"/>
    </source>
</evidence>
<organism evidence="1 2">
    <name type="scientific">Cannabis sativa</name>
    <name type="common">Hemp</name>
    <name type="synonym">Marijuana</name>
    <dbReference type="NCBI Taxonomy" id="3483"/>
    <lineage>
        <taxon>Eukaryota</taxon>
        <taxon>Viridiplantae</taxon>
        <taxon>Streptophyta</taxon>
        <taxon>Embryophyta</taxon>
        <taxon>Tracheophyta</taxon>
        <taxon>Spermatophyta</taxon>
        <taxon>Magnoliopsida</taxon>
        <taxon>eudicotyledons</taxon>
        <taxon>Gunneridae</taxon>
        <taxon>Pentapetalae</taxon>
        <taxon>rosids</taxon>
        <taxon>fabids</taxon>
        <taxon>Rosales</taxon>
        <taxon>Cannabaceae</taxon>
        <taxon>Cannabis</taxon>
    </lineage>
</organism>
<sequence length="157" mass="17601">MPPLEDASIEDERYGPKYTDMLALVTKRALNSQVKEEEEEVQHENIFHTRCHLNDKVCSVIINGGSCTNVASSSMAKKLGLQTLKHPRPSKLQWLNDISEVRVTKQVLVSSQIGKYEDDVLYDVVPMQAGHLLLEGLGSSIGESSMTDLPTMYFLHR</sequence>
<dbReference type="Proteomes" id="UP000596661">
    <property type="component" value="Chromosome 8"/>
</dbReference>
<dbReference type="EMBL" id="UZAU01000678">
    <property type="status" value="NOT_ANNOTATED_CDS"/>
    <property type="molecule type" value="Genomic_DNA"/>
</dbReference>
<keyword evidence="2" id="KW-1185">Reference proteome</keyword>
<dbReference type="CDD" id="cd00303">
    <property type="entry name" value="retropepsin_like"/>
    <property type="match status" value="1"/>
</dbReference>
<dbReference type="Gramene" id="evm.model.08.69">
    <property type="protein sequence ID" value="cds.evm.model.08.69"/>
    <property type="gene ID" value="evm.TU.08.69"/>
</dbReference>
<dbReference type="OMA" id="DERYGPK"/>
<dbReference type="PANTHER" id="PTHR35046:SF9">
    <property type="entry name" value="RNA-DIRECTED DNA POLYMERASE"/>
    <property type="match status" value="1"/>
</dbReference>
<dbReference type="AlphaFoldDB" id="A0A803QC23"/>
<protein>
    <submittedName>
        <fullName evidence="1">Uncharacterized protein</fullName>
    </submittedName>
</protein>